<dbReference type="STRING" id="322710.Avin_35260"/>
<protein>
    <submittedName>
        <fullName evidence="1">Uncharacterized protein</fullName>
    </submittedName>
</protein>
<proteinExistence type="predicted"/>
<dbReference type="Proteomes" id="UP000002424">
    <property type="component" value="Chromosome"/>
</dbReference>
<evidence type="ECO:0000313" key="2">
    <source>
        <dbReference type="Proteomes" id="UP000002424"/>
    </source>
</evidence>
<dbReference type="KEGG" id="avn:Avin_35260"/>
<dbReference type="EMBL" id="CP001157">
    <property type="protein sequence ID" value="ACO79675.1"/>
    <property type="molecule type" value="Genomic_DNA"/>
</dbReference>
<evidence type="ECO:0000313" key="1">
    <source>
        <dbReference type="EMBL" id="ACO79675.1"/>
    </source>
</evidence>
<name>C1DQN9_AZOVD</name>
<keyword evidence="2" id="KW-1185">Reference proteome</keyword>
<reference evidence="1 2" key="1">
    <citation type="journal article" date="2009" name="J. Bacteriol.">
        <title>Genome sequence of Azotobacter vinelandii, an obligate aerobe specialized to support diverse anaerobic metabolic processes.</title>
        <authorList>
            <person name="Setubal J.C."/>
            <person name="dos Santos P."/>
            <person name="Goldman B.S."/>
            <person name="Ertesvag H."/>
            <person name="Espin G."/>
            <person name="Rubio L.M."/>
            <person name="Valla S."/>
            <person name="Almeida N.F."/>
            <person name="Balasubramanian D."/>
            <person name="Cromes L."/>
            <person name="Curatti L."/>
            <person name="Du Z."/>
            <person name="Godsy E."/>
            <person name="Goodner B."/>
            <person name="Hellner-Burris K."/>
            <person name="Hernandez J.A."/>
            <person name="Houmiel K."/>
            <person name="Imperial J."/>
            <person name="Kennedy C."/>
            <person name="Larson T.J."/>
            <person name="Latreille P."/>
            <person name="Ligon L.S."/>
            <person name="Lu J."/>
            <person name="Maerk M."/>
            <person name="Miller N.M."/>
            <person name="Norton S."/>
            <person name="O'Carroll I.P."/>
            <person name="Paulsen I."/>
            <person name="Raulfs E.C."/>
            <person name="Roemer R."/>
            <person name="Rosser J."/>
            <person name="Segura D."/>
            <person name="Slater S."/>
            <person name="Stricklin S.L."/>
            <person name="Studholme D.J."/>
            <person name="Sun J."/>
            <person name="Viana C.J."/>
            <person name="Wallin E."/>
            <person name="Wang B."/>
            <person name="Wheeler C."/>
            <person name="Zhu H."/>
            <person name="Dean D.R."/>
            <person name="Dixon R."/>
            <person name="Wood D."/>
        </authorList>
    </citation>
    <scope>NUCLEOTIDE SEQUENCE [LARGE SCALE GENOMIC DNA]</scope>
    <source>
        <strain evidence="2">DJ / ATCC BAA-1303</strain>
    </source>
</reference>
<organism evidence="1 2">
    <name type="scientific">Azotobacter vinelandii (strain DJ / ATCC BAA-1303)</name>
    <dbReference type="NCBI Taxonomy" id="322710"/>
    <lineage>
        <taxon>Bacteria</taxon>
        <taxon>Pseudomonadati</taxon>
        <taxon>Pseudomonadota</taxon>
        <taxon>Gammaproteobacteria</taxon>
        <taxon>Pseudomonadales</taxon>
        <taxon>Pseudomonadaceae</taxon>
        <taxon>Azotobacter</taxon>
    </lineage>
</organism>
<gene>
    <name evidence="1" type="ordered locus">Avin_35260</name>
</gene>
<dbReference type="HOGENOM" id="CLU_3387798_0_0_6"/>
<sequence>MISGLGLNWCFFGQKKLLDFHLFRCIMKPTAR</sequence>
<dbReference type="AlphaFoldDB" id="C1DQN9"/>
<dbReference type="EnsemblBacteria" id="ACO79675">
    <property type="protein sequence ID" value="ACO79675"/>
    <property type="gene ID" value="Avin_35260"/>
</dbReference>
<accession>C1DQN9</accession>